<protein>
    <submittedName>
        <fullName evidence="1">Uncharacterized protein</fullName>
    </submittedName>
</protein>
<dbReference type="EMBL" id="JABSTQ010009070">
    <property type="protein sequence ID" value="KAG0433328.1"/>
    <property type="molecule type" value="Genomic_DNA"/>
</dbReference>
<accession>A0AC60QHH2</accession>
<reference evidence="1 2" key="1">
    <citation type="journal article" date="2020" name="Cell">
        <title>Large-Scale Comparative Analyses of Tick Genomes Elucidate Their Genetic Diversity and Vector Capacities.</title>
        <authorList>
            <consortium name="Tick Genome and Microbiome Consortium (TIGMIC)"/>
            <person name="Jia N."/>
            <person name="Wang J."/>
            <person name="Shi W."/>
            <person name="Du L."/>
            <person name="Sun Y."/>
            <person name="Zhan W."/>
            <person name="Jiang J.F."/>
            <person name="Wang Q."/>
            <person name="Zhang B."/>
            <person name="Ji P."/>
            <person name="Bell-Sakyi L."/>
            <person name="Cui X.M."/>
            <person name="Yuan T.T."/>
            <person name="Jiang B.G."/>
            <person name="Yang W.F."/>
            <person name="Lam T.T."/>
            <person name="Chang Q.C."/>
            <person name="Ding S.J."/>
            <person name="Wang X.J."/>
            <person name="Zhu J.G."/>
            <person name="Ruan X.D."/>
            <person name="Zhao L."/>
            <person name="Wei J.T."/>
            <person name="Ye R.Z."/>
            <person name="Que T.C."/>
            <person name="Du C.H."/>
            <person name="Zhou Y.H."/>
            <person name="Cheng J.X."/>
            <person name="Dai P.F."/>
            <person name="Guo W.B."/>
            <person name="Han X.H."/>
            <person name="Huang E.J."/>
            <person name="Li L.F."/>
            <person name="Wei W."/>
            <person name="Gao Y.C."/>
            <person name="Liu J.Z."/>
            <person name="Shao H.Z."/>
            <person name="Wang X."/>
            <person name="Wang C.C."/>
            <person name="Yang T.C."/>
            <person name="Huo Q.B."/>
            <person name="Li W."/>
            <person name="Chen H.Y."/>
            <person name="Chen S.E."/>
            <person name="Zhou L.G."/>
            <person name="Ni X.B."/>
            <person name="Tian J.H."/>
            <person name="Sheng Y."/>
            <person name="Liu T."/>
            <person name="Pan Y.S."/>
            <person name="Xia L.Y."/>
            <person name="Li J."/>
            <person name="Zhao F."/>
            <person name="Cao W.C."/>
        </authorList>
    </citation>
    <scope>NUCLEOTIDE SEQUENCE [LARGE SCALE GENOMIC DNA]</scope>
    <source>
        <strain evidence="1">Iper-2018</strain>
    </source>
</reference>
<comment type="caution">
    <text evidence="1">The sequence shown here is derived from an EMBL/GenBank/DDBJ whole genome shotgun (WGS) entry which is preliminary data.</text>
</comment>
<name>A0AC60QHH2_IXOPE</name>
<dbReference type="Proteomes" id="UP000805193">
    <property type="component" value="Unassembled WGS sequence"/>
</dbReference>
<evidence type="ECO:0000313" key="1">
    <source>
        <dbReference type="EMBL" id="KAG0433328.1"/>
    </source>
</evidence>
<proteinExistence type="predicted"/>
<evidence type="ECO:0000313" key="2">
    <source>
        <dbReference type="Proteomes" id="UP000805193"/>
    </source>
</evidence>
<organism evidence="1 2">
    <name type="scientific">Ixodes persulcatus</name>
    <name type="common">Taiga tick</name>
    <dbReference type="NCBI Taxonomy" id="34615"/>
    <lineage>
        <taxon>Eukaryota</taxon>
        <taxon>Metazoa</taxon>
        <taxon>Ecdysozoa</taxon>
        <taxon>Arthropoda</taxon>
        <taxon>Chelicerata</taxon>
        <taxon>Arachnida</taxon>
        <taxon>Acari</taxon>
        <taxon>Parasitiformes</taxon>
        <taxon>Ixodida</taxon>
        <taxon>Ixodoidea</taxon>
        <taxon>Ixodidae</taxon>
        <taxon>Ixodinae</taxon>
        <taxon>Ixodes</taxon>
    </lineage>
</organism>
<gene>
    <name evidence="1" type="ORF">HPB47_020025</name>
</gene>
<keyword evidence="2" id="KW-1185">Reference proteome</keyword>
<sequence length="125" mass="13638">MGRTSCNAPGPQATRSPDRLNRKAARWRLRSKLLNPVSPGANSPTHQHSDGEPETACTPSERHDGRKIRFWVFIISEFCLKRFGGSTGGPTEVTSQLGAFSHGRLVVSASSLAKPDSFTHKCRHG</sequence>